<evidence type="ECO:0000313" key="2">
    <source>
        <dbReference type="EMBL" id="KRZ15920.1"/>
    </source>
</evidence>
<organism evidence="2 3">
    <name type="scientific">Trichinella zimbabwensis</name>
    <dbReference type="NCBI Taxonomy" id="268475"/>
    <lineage>
        <taxon>Eukaryota</taxon>
        <taxon>Metazoa</taxon>
        <taxon>Ecdysozoa</taxon>
        <taxon>Nematoda</taxon>
        <taxon>Enoplea</taxon>
        <taxon>Dorylaimia</taxon>
        <taxon>Trichinellida</taxon>
        <taxon>Trichinellidae</taxon>
        <taxon>Trichinella</taxon>
    </lineage>
</organism>
<comment type="caution">
    <text evidence="2">The sequence shown here is derived from an EMBL/GenBank/DDBJ whole genome shotgun (WGS) entry which is preliminary data.</text>
</comment>
<evidence type="ECO:0000313" key="3">
    <source>
        <dbReference type="Proteomes" id="UP000055024"/>
    </source>
</evidence>
<dbReference type="OrthoDB" id="10516496at2759"/>
<reference evidence="2 3" key="1">
    <citation type="submission" date="2015-01" db="EMBL/GenBank/DDBJ databases">
        <title>Evolution of Trichinella species and genotypes.</title>
        <authorList>
            <person name="Korhonen P.K."/>
            <person name="Edoardo P."/>
            <person name="Giuseppe L.R."/>
            <person name="Gasser R.B."/>
        </authorList>
    </citation>
    <scope>NUCLEOTIDE SEQUENCE [LARGE SCALE GENOMIC DNA]</scope>
    <source>
        <strain evidence="2">ISS1029</strain>
    </source>
</reference>
<keyword evidence="3" id="KW-1185">Reference proteome</keyword>
<dbReference type="AlphaFoldDB" id="A0A0V1I052"/>
<sequence>MSCCCLEGFGNLFSDLPILVSAPVIWCLEDLYVRGVMEVTYSMICVIILLNLFCQNENQIKSCIPTPFALFLRFGYVNAVIDNNDDADQEQ</sequence>
<gene>
    <name evidence="2" type="ORF">T11_11666</name>
</gene>
<dbReference type="EMBL" id="JYDP01000014">
    <property type="protein sequence ID" value="KRZ15920.1"/>
    <property type="molecule type" value="Genomic_DNA"/>
</dbReference>
<keyword evidence="1" id="KW-1133">Transmembrane helix</keyword>
<accession>A0A0V1I052</accession>
<feature type="transmembrane region" description="Helical" evidence="1">
    <location>
        <begin position="31"/>
        <end position="53"/>
    </location>
</feature>
<proteinExistence type="predicted"/>
<protein>
    <submittedName>
        <fullName evidence="2">Uncharacterized protein</fullName>
    </submittedName>
</protein>
<evidence type="ECO:0000256" key="1">
    <source>
        <dbReference type="SAM" id="Phobius"/>
    </source>
</evidence>
<keyword evidence="1" id="KW-0812">Transmembrane</keyword>
<keyword evidence="1" id="KW-0472">Membrane</keyword>
<dbReference type="Proteomes" id="UP000055024">
    <property type="component" value="Unassembled WGS sequence"/>
</dbReference>
<name>A0A0V1I052_9BILA</name>